<keyword evidence="2" id="KW-1185">Reference proteome</keyword>
<dbReference type="RefSeq" id="WP_171221834.1">
    <property type="nucleotide sequence ID" value="NZ_CP121446.1"/>
</dbReference>
<protein>
    <submittedName>
        <fullName evidence="1">DUF2971 domain-containing protein</fullName>
    </submittedName>
</protein>
<dbReference type="Proteomes" id="UP000536509">
    <property type="component" value="Unassembled WGS sequence"/>
</dbReference>
<proteinExistence type="predicted"/>
<evidence type="ECO:0000313" key="2">
    <source>
        <dbReference type="Proteomes" id="UP000536509"/>
    </source>
</evidence>
<reference evidence="1 2" key="1">
    <citation type="submission" date="2020-05" db="EMBL/GenBank/DDBJ databases">
        <title>Draft genome of Flavobacterium sp. IMCC34852.</title>
        <authorList>
            <person name="Song J."/>
            <person name="Cho J.-C."/>
        </authorList>
    </citation>
    <scope>NUCLEOTIDE SEQUENCE [LARGE SCALE GENOMIC DNA]</scope>
    <source>
        <strain evidence="1 2">IMCC34852</strain>
    </source>
</reference>
<dbReference type="AlphaFoldDB" id="A0A7Y3R845"/>
<gene>
    <name evidence="1" type="ORF">HKT18_05385</name>
</gene>
<name>A0A7Y3R845_9FLAO</name>
<dbReference type="InterPro" id="IPR021352">
    <property type="entry name" value="DUF2971"/>
</dbReference>
<accession>A0A7Y3R845</accession>
<sequence length="338" mass="39240">MVELNNRRTVLEALKIPLEKKISSILENFPSFKSKKNSKTLYHYTDLHSLKAIVENQSFFCSNSAYLNDKKEYYYGLDLFKKEFEKIANNPKNDTSFNIVSAVLTELKEKNISNHFATCFSLEGDLLSQWRAYANDGKGIAIGLDRKKLIEGFENIASGFYIEYGSNNQLELVNNLIETITEYYFEHFDLIFGLKSDEDVFKEIAQEINELLDKYIGLFKHSSFEEEKEFRFEMSTDKQFSTSLESISYRVGKNNLLVPYKVLKTDYAFEKERAKDDKASLELLEKNKKYRVKKIPISHIIIGPSLDSELNKHSIKDFLSKNGYSDVEIIPSEVPYRI</sequence>
<comment type="caution">
    <text evidence="1">The sequence shown here is derived from an EMBL/GenBank/DDBJ whole genome shotgun (WGS) entry which is preliminary data.</text>
</comment>
<evidence type="ECO:0000313" key="1">
    <source>
        <dbReference type="EMBL" id="NNT71648.1"/>
    </source>
</evidence>
<dbReference type="EMBL" id="JABEVX010000002">
    <property type="protein sequence ID" value="NNT71648.1"/>
    <property type="molecule type" value="Genomic_DNA"/>
</dbReference>
<dbReference type="Pfam" id="PF11185">
    <property type="entry name" value="DUF2971"/>
    <property type="match status" value="1"/>
</dbReference>
<organism evidence="1 2">
    <name type="scientific">Flavobacterium rivulicola</name>
    <dbReference type="NCBI Taxonomy" id="2732161"/>
    <lineage>
        <taxon>Bacteria</taxon>
        <taxon>Pseudomonadati</taxon>
        <taxon>Bacteroidota</taxon>
        <taxon>Flavobacteriia</taxon>
        <taxon>Flavobacteriales</taxon>
        <taxon>Flavobacteriaceae</taxon>
        <taxon>Flavobacterium</taxon>
    </lineage>
</organism>